<name>A0A8T8E371_9EURY</name>
<evidence type="ECO:0000313" key="2">
    <source>
        <dbReference type="Proteomes" id="UP000637819"/>
    </source>
</evidence>
<dbReference type="EMBL" id="CP069188">
    <property type="protein sequence ID" value="QRV16037.1"/>
    <property type="molecule type" value="Genomic_DNA"/>
</dbReference>
<evidence type="ECO:0000313" key="1">
    <source>
        <dbReference type="EMBL" id="QRV16037.1"/>
    </source>
</evidence>
<dbReference type="AlphaFoldDB" id="A0A8T8E371"/>
<dbReference type="OrthoDB" id="200017at2157"/>
<reference evidence="1 2" key="1">
    <citation type="submission" date="2021-01" db="EMBL/GenBank/DDBJ databases">
        <title>Genome Sequence and Methylation Pattern of Haloterrigena salifodinae BOL5-1, An Extremely Halophilic Archaeon from a Bolivian Salt Mine.</title>
        <authorList>
            <person name="DasSarma P."/>
            <person name="Anton B.P."/>
            <person name="DasSarma S.L."/>
            <person name="von Ehrenheim H.A.L."/>
            <person name="Martinez F.L."/>
            <person name="Guzman D."/>
            <person name="Roberts R.J."/>
            <person name="DasSarma S."/>
        </authorList>
    </citation>
    <scope>NUCLEOTIDE SEQUENCE [LARGE SCALE GENOMIC DNA]</scope>
    <source>
        <strain evidence="1 2">BOL5-1</strain>
    </source>
</reference>
<dbReference type="KEGG" id="hsal:JMJ58_03820"/>
<accession>A0A8T8E371</accession>
<dbReference type="RefSeq" id="WP_204748420.1">
    <property type="nucleotide sequence ID" value="NZ_CP069188.1"/>
</dbReference>
<proteinExistence type="predicted"/>
<dbReference type="GeneID" id="62874222"/>
<gene>
    <name evidence="1" type="ORF">JMJ58_03820</name>
</gene>
<sequence length="83" mass="9731">MLEEIERELRWTKEALALAEESDIDTPENSNAVHQQVVPQEYKHLLSWSEGRLRTHRDRLARDLADAQEIEYEEPEHIVGGDH</sequence>
<protein>
    <submittedName>
        <fullName evidence="1">Uncharacterized protein</fullName>
    </submittedName>
</protein>
<dbReference type="Proteomes" id="UP000637819">
    <property type="component" value="Chromosome"/>
</dbReference>
<organism evidence="1 2">
    <name type="scientific">Haloterrigena salifodinae</name>
    <dbReference type="NCBI Taxonomy" id="2675099"/>
    <lineage>
        <taxon>Archaea</taxon>
        <taxon>Methanobacteriati</taxon>
        <taxon>Methanobacteriota</taxon>
        <taxon>Stenosarchaea group</taxon>
        <taxon>Halobacteria</taxon>
        <taxon>Halobacteriales</taxon>
        <taxon>Natrialbaceae</taxon>
        <taxon>Haloterrigena</taxon>
    </lineage>
</organism>
<keyword evidence="2" id="KW-1185">Reference proteome</keyword>